<accession>A0A4U9I097</accession>
<dbReference type="AlphaFoldDB" id="A0A4U9I097"/>
<evidence type="ECO:0000313" key="2">
    <source>
        <dbReference type="Proteomes" id="UP000310719"/>
    </source>
</evidence>
<name>A0A4U9I097_9ENTR</name>
<dbReference type="EMBL" id="LR590464">
    <property type="protein sequence ID" value="VTP69675.1"/>
    <property type="molecule type" value="Genomic_DNA"/>
</dbReference>
<protein>
    <submittedName>
        <fullName evidence="1">Uncharacterized protein</fullName>
    </submittedName>
</protein>
<reference evidence="1 2" key="1">
    <citation type="submission" date="2019-05" db="EMBL/GenBank/DDBJ databases">
        <authorList>
            <consortium name="Pathogen Informatics"/>
        </authorList>
    </citation>
    <scope>NUCLEOTIDE SEQUENCE [LARGE SCALE GENOMIC DNA]</scope>
    <source>
        <strain evidence="1 2">NCTC13032</strain>
    </source>
</reference>
<evidence type="ECO:0000313" key="1">
    <source>
        <dbReference type="EMBL" id="VTP69675.1"/>
    </source>
</evidence>
<dbReference type="Proteomes" id="UP000310719">
    <property type="component" value="Chromosome"/>
</dbReference>
<organism evidence="1 2">
    <name type="scientific">Leclercia adecarboxylata</name>
    <dbReference type="NCBI Taxonomy" id="83655"/>
    <lineage>
        <taxon>Bacteria</taxon>
        <taxon>Pseudomonadati</taxon>
        <taxon>Pseudomonadota</taxon>
        <taxon>Gammaproteobacteria</taxon>
        <taxon>Enterobacterales</taxon>
        <taxon>Enterobacteriaceae</taxon>
        <taxon>Leclercia</taxon>
    </lineage>
</organism>
<gene>
    <name evidence="1" type="ORF">NCTC13032_04508</name>
</gene>
<proteinExistence type="predicted"/>
<sequence>MEFFYLVKATQKSGKPDAVVWLSANTQSRAALQLDVALEDAGIENWPR</sequence>